<reference evidence="1" key="1">
    <citation type="journal article" date="2015" name="Nature">
        <title>Complex archaea that bridge the gap between prokaryotes and eukaryotes.</title>
        <authorList>
            <person name="Spang A."/>
            <person name="Saw J.H."/>
            <person name="Jorgensen S.L."/>
            <person name="Zaremba-Niedzwiedzka K."/>
            <person name="Martijn J."/>
            <person name="Lind A.E."/>
            <person name="van Eijk R."/>
            <person name="Schleper C."/>
            <person name="Guy L."/>
            <person name="Ettema T.J."/>
        </authorList>
    </citation>
    <scope>NUCLEOTIDE SEQUENCE</scope>
</reference>
<protein>
    <submittedName>
        <fullName evidence="1">Uncharacterized protein</fullName>
    </submittedName>
</protein>
<sequence length="101" mass="11237">MNERNLTKNQIDGIREDVEGGAFEDWTPGEVESALLELVHDLRLADDEIERLQHGIKLALHYINLIEKMNVEDPLRGGGSPVQAVVDQVRPPLTAALEEPS</sequence>
<accession>A0A0F9M758</accession>
<organism evidence="1">
    <name type="scientific">marine sediment metagenome</name>
    <dbReference type="NCBI Taxonomy" id="412755"/>
    <lineage>
        <taxon>unclassified sequences</taxon>
        <taxon>metagenomes</taxon>
        <taxon>ecological metagenomes</taxon>
    </lineage>
</organism>
<name>A0A0F9M758_9ZZZZ</name>
<evidence type="ECO:0000313" key="1">
    <source>
        <dbReference type="EMBL" id="KKN01564.1"/>
    </source>
</evidence>
<dbReference type="EMBL" id="LAZR01005246">
    <property type="protein sequence ID" value="KKN01564.1"/>
    <property type="molecule type" value="Genomic_DNA"/>
</dbReference>
<gene>
    <name evidence="1" type="ORF">LCGC14_1126370</name>
</gene>
<dbReference type="AlphaFoldDB" id="A0A0F9M758"/>
<comment type="caution">
    <text evidence="1">The sequence shown here is derived from an EMBL/GenBank/DDBJ whole genome shotgun (WGS) entry which is preliminary data.</text>
</comment>
<proteinExistence type="predicted"/>